<feature type="domain" description="Carboxymuconolactone decarboxylase-like" evidence="1">
    <location>
        <begin position="26"/>
        <end position="100"/>
    </location>
</feature>
<evidence type="ECO:0000259" key="1">
    <source>
        <dbReference type="Pfam" id="PF02627"/>
    </source>
</evidence>
<dbReference type="RefSeq" id="WP_104925039.1">
    <property type="nucleotide sequence ID" value="NZ_CP019063.1"/>
</dbReference>
<dbReference type="GO" id="GO:0051920">
    <property type="term" value="F:peroxiredoxin activity"/>
    <property type="evidence" value="ECO:0007669"/>
    <property type="project" value="InterPro"/>
</dbReference>
<dbReference type="EMBL" id="CP019063">
    <property type="protein sequence ID" value="AVF37699.1"/>
    <property type="molecule type" value="Genomic_DNA"/>
</dbReference>
<dbReference type="InterPro" id="IPR003779">
    <property type="entry name" value="CMD-like"/>
</dbReference>
<protein>
    <submittedName>
        <fullName evidence="2">4-carboxymuconolactone decarboxylase</fullName>
    </submittedName>
</protein>
<dbReference type="InterPro" id="IPR029032">
    <property type="entry name" value="AhpD-like"/>
</dbReference>
<evidence type="ECO:0000313" key="3">
    <source>
        <dbReference type="Proteomes" id="UP000239197"/>
    </source>
</evidence>
<dbReference type="PANTHER" id="PTHR33570:SF9">
    <property type="entry name" value="BLL4600 PROTEIN"/>
    <property type="match status" value="1"/>
</dbReference>
<keyword evidence="3" id="KW-1185">Reference proteome</keyword>
<organism evidence="2 3">
    <name type="scientific">Rahnella sikkimica</name>
    <dbReference type="NCBI Taxonomy" id="1805933"/>
    <lineage>
        <taxon>Bacteria</taxon>
        <taxon>Pseudomonadati</taxon>
        <taxon>Pseudomonadota</taxon>
        <taxon>Gammaproteobacteria</taxon>
        <taxon>Enterobacterales</taxon>
        <taxon>Yersiniaceae</taxon>
        <taxon>Rahnella</taxon>
    </lineage>
</organism>
<name>A0A2L1UXM0_9GAMM</name>
<sequence>MDNSSSAHITPAVKAGSPALALYEENILSGDLWKRPELSPRDRSIITLAVLISRNHLSEQRSQFHLALNNGVKAEEISEIIAHLAFYSGWGNAKAAAVLAAEVFAEKGINAARLPGAEITPLPLDEKAEAQRATHVSGLFATVSPGVVKFTTDAVFNDLWLRPDLAPRDRSLVTVSALVANGQVAQITFHLSKAMDNGLTQEQAGEALTQLAFYAGWPNVFSALPIFKQIFESRQS</sequence>
<geneLocation type="plasmid" evidence="2 3">
    <name>unnamed1</name>
</geneLocation>
<reference evidence="3" key="1">
    <citation type="submission" date="2017-01" db="EMBL/GenBank/DDBJ databases">
        <title>Genome sequence of Rouxiella sp. ERMR1:05.</title>
        <authorList>
            <person name="Kumar R."/>
            <person name="Singh D."/>
            <person name="Kumar S."/>
        </authorList>
    </citation>
    <scope>NUCLEOTIDE SEQUENCE [LARGE SCALE GENOMIC DNA]</scope>
    <source>
        <strain evidence="3">ERMR1:05</strain>
        <plasmid evidence="3">unnamed1</plasmid>
    </source>
</reference>
<feature type="domain" description="Carboxymuconolactone decarboxylase-like" evidence="1">
    <location>
        <begin position="145"/>
        <end position="228"/>
    </location>
</feature>
<dbReference type="Pfam" id="PF02627">
    <property type="entry name" value="CMD"/>
    <property type="match status" value="2"/>
</dbReference>
<dbReference type="AlphaFoldDB" id="A0A2L1UXM0"/>
<keyword evidence="2" id="KW-0614">Plasmid</keyword>
<dbReference type="InterPro" id="IPR052512">
    <property type="entry name" value="4CMD/NDH-1_regulator"/>
</dbReference>
<dbReference type="Gene3D" id="1.20.1290.10">
    <property type="entry name" value="AhpD-like"/>
    <property type="match status" value="1"/>
</dbReference>
<dbReference type="OrthoDB" id="9801400at2"/>
<accession>A0A2L1UXM0</accession>
<evidence type="ECO:0000313" key="2">
    <source>
        <dbReference type="EMBL" id="AVF37699.1"/>
    </source>
</evidence>
<proteinExistence type="predicted"/>
<dbReference type="Proteomes" id="UP000239197">
    <property type="component" value="Plasmid unnamed1"/>
</dbReference>
<dbReference type="PANTHER" id="PTHR33570">
    <property type="entry name" value="4-CARBOXYMUCONOLACTONE DECARBOXYLASE FAMILY PROTEIN"/>
    <property type="match status" value="1"/>
</dbReference>
<gene>
    <name evidence="2" type="ORF">BV494_22545</name>
</gene>
<dbReference type="KEGG" id="rox:BV494_22545"/>
<dbReference type="SUPFAM" id="SSF69118">
    <property type="entry name" value="AhpD-like"/>
    <property type="match status" value="1"/>
</dbReference>